<dbReference type="STRING" id="158500.BES08_02520"/>
<dbReference type="InterPro" id="IPR036942">
    <property type="entry name" value="Beta-barrel_TonB_sf"/>
</dbReference>
<keyword evidence="16" id="KW-0675">Receptor</keyword>
<dbReference type="EMBL" id="JFYZ01000001">
    <property type="protein sequence ID" value="EZP84735.1"/>
    <property type="molecule type" value="Genomic_DNA"/>
</dbReference>
<reference evidence="16 17" key="1">
    <citation type="submission" date="2014-03" db="EMBL/GenBank/DDBJ databases">
        <title>Whole genome sequence of Novosphingobium resinovorum KF1.</title>
        <authorList>
            <person name="Gan H.M."/>
            <person name="Gan H.Y."/>
            <person name="Chew T.H."/>
            <person name="Savka M.A."/>
        </authorList>
    </citation>
    <scope>NUCLEOTIDE SEQUENCE [LARGE SCALE GENOMIC DNA]</scope>
    <source>
        <strain evidence="16 17">KF1</strain>
    </source>
</reference>
<comment type="caution">
    <text evidence="16">The sequence shown here is derived from an EMBL/GenBank/DDBJ whole genome shotgun (WGS) entry which is preliminary data.</text>
</comment>
<comment type="similarity">
    <text evidence="11 12">Belongs to the TonB-dependent receptor family.</text>
</comment>
<dbReference type="PANTHER" id="PTHR32552">
    <property type="entry name" value="FERRICHROME IRON RECEPTOR-RELATED"/>
    <property type="match status" value="1"/>
</dbReference>
<evidence type="ECO:0000256" key="13">
    <source>
        <dbReference type="SAM" id="SignalP"/>
    </source>
</evidence>
<evidence type="ECO:0000256" key="3">
    <source>
        <dbReference type="ARBA" id="ARBA00022452"/>
    </source>
</evidence>
<dbReference type="PANTHER" id="PTHR32552:SF81">
    <property type="entry name" value="TONB-DEPENDENT OUTER MEMBRANE RECEPTOR"/>
    <property type="match status" value="1"/>
</dbReference>
<evidence type="ECO:0000313" key="16">
    <source>
        <dbReference type="EMBL" id="EZP84735.1"/>
    </source>
</evidence>
<dbReference type="InterPro" id="IPR000531">
    <property type="entry name" value="Beta-barrel_TonB"/>
</dbReference>
<evidence type="ECO:0000256" key="4">
    <source>
        <dbReference type="ARBA" id="ARBA00022496"/>
    </source>
</evidence>
<dbReference type="Proteomes" id="UP000024329">
    <property type="component" value="Unassembled WGS sequence"/>
</dbReference>
<organism evidence="16 17">
    <name type="scientific">Novosphingobium resinovorum</name>
    <dbReference type="NCBI Taxonomy" id="158500"/>
    <lineage>
        <taxon>Bacteria</taxon>
        <taxon>Pseudomonadati</taxon>
        <taxon>Pseudomonadota</taxon>
        <taxon>Alphaproteobacteria</taxon>
        <taxon>Sphingomonadales</taxon>
        <taxon>Sphingomonadaceae</taxon>
        <taxon>Novosphingobium</taxon>
    </lineage>
</organism>
<keyword evidence="7" id="KW-0406">Ion transport</keyword>
<dbReference type="PATRIC" id="fig|158500.4.peg.511"/>
<feature type="domain" description="TonB-dependent receptor plug" evidence="15">
    <location>
        <begin position="64"/>
        <end position="172"/>
    </location>
</feature>
<evidence type="ECO:0000256" key="6">
    <source>
        <dbReference type="ARBA" id="ARBA00023004"/>
    </source>
</evidence>
<dbReference type="Pfam" id="PF07715">
    <property type="entry name" value="Plug"/>
    <property type="match status" value="1"/>
</dbReference>
<evidence type="ECO:0000256" key="11">
    <source>
        <dbReference type="PROSITE-ProRule" id="PRU01360"/>
    </source>
</evidence>
<name>A0A031K658_9SPHN</name>
<dbReference type="GO" id="GO:0009279">
    <property type="term" value="C:cell outer membrane"/>
    <property type="evidence" value="ECO:0007669"/>
    <property type="project" value="UniProtKB-SubCell"/>
</dbReference>
<evidence type="ECO:0000259" key="15">
    <source>
        <dbReference type="Pfam" id="PF07715"/>
    </source>
</evidence>
<dbReference type="InterPro" id="IPR012910">
    <property type="entry name" value="Plug_dom"/>
</dbReference>
<keyword evidence="13" id="KW-0732">Signal</keyword>
<gene>
    <name evidence="16" type="ORF">BV97_00493</name>
</gene>
<evidence type="ECO:0000256" key="12">
    <source>
        <dbReference type="RuleBase" id="RU003357"/>
    </source>
</evidence>
<feature type="domain" description="TonB-dependent receptor-like beta-barrel" evidence="14">
    <location>
        <begin position="336"/>
        <end position="793"/>
    </location>
</feature>
<evidence type="ECO:0000256" key="7">
    <source>
        <dbReference type="ARBA" id="ARBA00023065"/>
    </source>
</evidence>
<dbReference type="Gene3D" id="2.40.170.20">
    <property type="entry name" value="TonB-dependent receptor, beta-barrel domain"/>
    <property type="match status" value="1"/>
</dbReference>
<dbReference type="PROSITE" id="PS51257">
    <property type="entry name" value="PROKAR_LIPOPROTEIN"/>
    <property type="match status" value="1"/>
</dbReference>
<protein>
    <submittedName>
        <fullName evidence="16">TonB-dependent receptor</fullName>
    </submittedName>
</protein>
<keyword evidence="6" id="KW-0408">Iron</keyword>
<keyword evidence="5 11" id="KW-0812">Transmembrane</keyword>
<evidence type="ECO:0000256" key="8">
    <source>
        <dbReference type="ARBA" id="ARBA00023077"/>
    </source>
</evidence>
<comment type="subcellular location">
    <subcellularLocation>
        <location evidence="1 11">Cell outer membrane</location>
        <topology evidence="1 11">Multi-pass membrane protein</topology>
    </subcellularLocation>
</comment>
<evidence type="ECO:0000256" key="10">
    <source>
        <dbReference type="ARBA" id="ARBA00023237"/>
    </source>
</evidence>
<proteinExistence type="inferred from homology"/>
<keyword evidence="9 11" id="KW-0472">Membrane</keyword>
<dbReference type="GO" id="GO:0006826">
    <property type="term" value="P:iron ion transport"/>
    <property type="evidence" value="ECO:0007669"/>
    <property type="project" value="UniProtKB-KW"/>
</dbReference>
<evidence type="ECO:0000256" key="5">
    <source>
        <dbReference type="ARBA" id="ARBA00022692"/>
    </source>
</evidence>
<dbReference type="eggNOG" id="COG4774">
    <property type="taxonomic scope" value="Bacteria"/>
</dbReference>
<keyword evidence="10 11" id="KW-0998">Cell outer membrane</keyword>
<accession>A0A031K658</accession>
<feature type="chain" id="PRO_5005404870" evidence="13">
    <location>
        <begin position="38"/>
        <end position="840"/>
    </location>
</feature>
<evidence type="ECO:0000256" key="2">
    <source>
        <dbReference type="ARBA" id="ARBA00022448"/>
    </source>
</evidence>
<feature type="signal peptide" evidence="13">
    <location>
        <begin position="1"/>
        <end position="37"/>
    </location>
</feature>
<evidence type="ECO:0000313" key="17">
    <source>
        <dbReference type="Proteomes" id="UP000024329"/>
    </source>
</evidence>
<evidence type="ECO:0000256" key="1">
    <source>
        <dbReference type="ARBA" id="ARBA00004571"/>
    </source>
</evidence>
<dbReference type="SUPFAM" id="SSF56935">
    <property type="entry name" value="Porins"/>
    <property type="match status" value="1"/>
</dbReference>
<dbReference type="PROSITE" id="PS52016">
    <property type="entry name" value="TONB_DEPENDENT_REC_3"/>
    <property type="match status" value="1"/>
</dbReference>
<keyword evidence="2 11" id="KW-0813">Transport</keyword>
<dbReference type="Pfam" id="PF00593">
    <property type="entry name" value="TonB_dep_Rec_b-barrel"/>
    <property type="match status" value="1"/>
</dbReference>
<keyword evidence="4" id="KW-0410">Iron transport</keyword>
<evidence type="ECO:0000259" key="14">
    <source>
        <dbReference type="Pfam" id="PF00593"/>
    </source>
</evidence>
<evidence type="ECO:0000256" key="9">
    <source>
        <dbReference type="ARBA" id="ARBA00023136"/>
    </source>
</evidence>
<sequence length="840" mass="90452">MPRQDRAVPARLRELRRALLLTASAGLALGCAPAAFAQDSQQTTSQEGGIGDIIVTARKRQETTQDVPVAVVAISAEKMQQYDLSNLERVAAMTPSFSIGRTPSGSGATLVLRGIGSNTTSIGLEQSVAVIVDGAYYGQGRTINEGFFDLGRLEILKGPQALFFGKNATAGVVSITTADPGDKLEVIARGGYEFAAKQVYGEAIVSTPLSDTLGIRVAARASKQFDGYYKQVGSTQTYPTLDRTSTAQVVAPTLHTSDAAGDGRSKEAYVRATLKWEPTDTLTAVLKANYGVNDSNNPSAGSVLYYCPTGASAGNPAIRCGRRFESSANRTPLDIAATQPYANKDGAQGNQYKSWAVNLGLTWALDDLTISSVTNYNWNRNTFQFDGDSLSRSGAPGVFATEDSSFHAFSQEVRAQTSTGSFWDAMIGGYYQSTMRDYDAWTASGGLENSAATPGYRRYLANSKDSQTRGETYAMFGQLILRPIQNVEVAGGVRYTSESKDSYFLQPYSHPIRVAQGIFLPGVTLRSNQDFEDWSPEATVTWKPSADITVYGAYKTAYKSGGFSNSGIYSPSAGLADFEFDPEKAKGFEAGIKTTLLDRQLRLNLTAYNFKYNNLQLDFFRSDIFAFTTINAGSARTKGVELEFEVAPRALDGFNLHGSVNYNRARYGDAPGAPCWAGQTRGEGCNLVYVAATDSSRPFDPATDTAANRQNLRGQVTANAPEWTGNLGASYEALMESGAKFAFGLDARYSGSYLASAFGNPYTKQHRYVSLDGSISFTTADEHWQLQLIGKNLTNRWYAIGGTDAPNTGSGTGTLAGVVADQIGYASVPRTVQAQVTFRY</sequence>
<dbReference type="InterPro" id="IPR039426">
    <property type="entry name" value="TonB-dep_rcpt-like"/>
</dbReference>
<keyword evidence="8 12" id="KW-0798">TonB box</keyword>
<dbReference type="AlphaFoldDB" id="A0A031K658"/>
<keyword evidence="3 11" id="KW-1134">Transmembrane beta strand</keyword>